<dbReference type="AlphaFoldDB" id="A0AAU8M7G1"/>
<sequence>MNYYYIEPEVAGGLGEQTIMDINCWPPKVSKLEYRFEGWLGDELLEMFPCFICTYALANALSTCKLSGMSFGPVITSKSEDFLELYPNTSLPDFYWLQVHGAAGADDFGIAQNNRLVISDSVMNIIKKFNINHADITDFSN</sequence>
<protein>
    <submittedName>
        <fullName evidence="1">Uncharacterized protein</fullName>
    </submittedName>
</protein>
<dbReference type="RefSeq" id="WP_080270387.1">
    <property type="nucleotide sequence ID" value="NZ_CP159278.1"/>
</dbReference>
<name>A0AAU8M7G1_PSESX</name>
<organism evidence="1">
    <name type="scientific">Pseudomonas syringae USA007</name>
    <dbReference type="NCBI Taxonomy" id="1357288"/>
    <lineage>
        <taxon>Bacteria</taxon>
        <taxon>Pseudomonadati</taxon>
        <taxon>Pseudomonadota</taxon>
        <taxon>Gammaproteobacteria</taxon>
        <taxon>Pseudomonadales</taxon>
        <taxon>Pseudomonadaceae</taxon>
        <taxon>Pseudomonas</taxon>
        <taxon>Pseudomonas syringae</taxon>
    </lineage>
</organism>
<dbReference type="EMBL" id="CP159278">
    <property type="protein sequence ID" value="XCN77376.1"/>
    <property type="molecule type" value="Genomic_DNA"/>
</dbReference>
<evidence type="ECO:0000313" key="1">
    <source>
        <dbReference type="EMBL" id="XCN77376.1"/>
    </source>
</evidence>
<accession>A0AAU8M7G1</accession>
<reference evidence="1" key="2">
    <citation type="submission" date="2024-07" db="EMBL/GenBank/DDBJ databases">
        <title>A complete genome sequence for Pseudomonas syringae USA007.</title>
        <authorList>
            <person name="Baltrus D.A."/>
        </authorList>
    </citation>
    <scope>NUCLEOTIDE SEQUENCE</scope>
    <source>
        <strain evidence="1">USA007</strain>
    </source>
</reference>
<proteinExistence type="predicted"/>
<gene>
    <name evidence="1" type="ORF">N027_23490</name>
</gene>
<reference evidence="1" key="1">
    <citation type="journal article" date="2014" name="Genome Announc.">
        <title>Draft Genome Sequences of a Phylogenetically Diverse Suite of Pseudomonas syringae Strains from Multiple Source Populations.</title>
        <authorList>
            <person name="Baltrus D.A."/>
            <person name="Yourstone S."/>
            <person name="Lind A."/>
            <person name="Guilbaud C."/>
            <person name="Sands D.C."/>
            <person name="Jones C.D."/>
            <person name="Morris C.E."/>
            <person name="Dangl J.L."/>
        </authorList>
    </citation>
    <scope>NUCLEOTIDE SEQUENCE</scope>
    <source>
        <strain evidence="1">USA007</strain>
    </source>
</reference>